<dbReference type="Pfam" id="PF04075">
    <property type="entry name" value="F420H2_quin_red"/>
    <property type="match status" value="1"/>
</dbReference>
<comment type="caution">
    <text evidence="3">The sequence shown here is derived from an EMBL/GenBank/DDBJ whole genome shotgun (WGS) entry which is preliminary data.</text>
</comment>
<accession>A0A7W8VE61</accession>
<proteinExistence type="inferred from homology"/>
<dbReference type="RefSeq" id="WP_184392283.1">
    <property type="nucleotide sequence ID" value="NZ_BAAAJD010000186.1"/>
</dbReference>
<dbReference type="EMBL" id="JACHDB010000001">
    <property type="protein sequence ID" value="MBB5432760.1"/>
    <property type="molecule type" value="Genomic_DNA"/>
</dbReference>
<dbReference type="PANTHER" id="PTHR39428:SF3">
    <property type="entry name" value="DEAZAFLAVIN-DEPENDENT NITROREDUCTASE"/>
    <property type="match status" value="1"/>
</dbReference>
<protein>
    <submittedName>
        <fullName evidence="3">Deazaflavin-dependent oxidoreductase (Nitroreductase family)</fullName>
    </submittedName>
</protein>
<gene>
    <name evidence="3" type="ORF">HDA36_002844</name>
</gene>
<dbReference type="NCBIfam" id="TIGR00026">
    <property type="entry name" value="hi_GC_TIGR00026"/>
    <property type="match status" value="1"/>
</dbReference>
<dbReference type="InterPro" id="IPR012349">
    <property type="entry name" value="Split_barrel_FMN-bd"/>
</dbReference>
<dbReference type="GO" id="GO:0005886">
    <property type="term" value="C:plasma membrane"/>
    <property type="evidence" value="ECO:0007669"/>
    <property type="project" value="TreeGrafter"/>
</dbReference>
<dbReference type="Proteomes" id="UP000572635">
    <property type="component" value="Unassembled WGS sequence"/>
</dbReference>
<evidence type="ECO:0000313" key="3">
    <source>
        <dbReference type="EMBL" id="MBB5432760.1"/>
    </source>
</evidence>
<sequence>MPSTPPVRLDAPAARRAMAFASRANAALYRATGGRLGGRWRLHSGFPRGLPVCLLTTRGRKTGRLRTTPLLHLRPWPDRDAVAVVASQGGTPRNPMWYRNLLEEPRAVLQIGPGLRLVRARTADPAERAELWPLLVEFYPDYAAYQSWTDREIPVVLLEPAAGEAERR</sequence>
<dbReference type="PANTHER" id="PTHR39428">
    <property type="entry name" value="F420H(2)-DEPENDENT QUINONE REDUCTASE RV1261C"/>
    <property type="match status" value="1"/>
</dbReference>
<name>A0A7W8VE61_9ACTN</name>
<evidence type="ECO:0000256" key="1">
    <source>
        <dbReference type="ARBA" id="ARBA00008710"/>
    </source>
</evidence>
<evidence type="ECO:0000256" key="2">
    <source>
        <dbReference type="ARBA" id="ARBA00049106"/>
    </source>
</evidence>
<keyword evidence="4" id="KW-1185">Reference proteome</keyword>
<dbReference type="SUPFAM" id="SSF50475">
    <property type="entry name" value="FMN-binding split barrel"/>
    <property type="match status" value="1"/>
</dbReference>
<dbReference type="InterPro" id="IPR004378">
    <property type="entry name" value="F420H2_quin_Rdtase"/>
</dbReference>
<dbReference type="Gene3D" id="2.30.110.10">
    <property type="entry name" value="Electron Transport, Fmn-binding Protein, Chain A"/>
    <property type="match status" value="1"/>
</dbReference>
<organism evidence="3 4">
    <name type="scientific">Nocardiopsis composta</name>
    <dbReference type="NCBI Taxonomy" id="157465"/>
    <lineage>
        <taxon>Bacteria</taxon>
        <taxon>Bacillati</taxon>
        <taxon>Actinomycetota</taxon>
        <taxon>Actinomycetes</taxon>
        <taxon>Streptosporangiales</taxon>
        <taxon>Nocardiopsidaceae</taxon>
        <taxon>Nocardiopsis</taxon>
    </lineage>
</organism>
<comment type="similarity">
    <text evidence="1">Belongs to the F420H(2)-dependent quinone reductase family.</text>
</comment>
<reference evidence="3 4" key="1">
    <citation type="submission" date="2020-08" db="EMBL/GenBank/DDBJ databases">
        <title>Sequencing the genomes of 1000 actinobacteria strains.</title>
        <authorList>
            <person name="Klenk H.-P."/>
        </authorList>
    </citation>
    <scope>NUCLEOTIDE SEQUENCE [LARGE SCALE GENOMIC DNA]</scope>
    <source>
        <strain evidence="3 4">DSM 44551</strain>
    </source>
</reference>
<comment type="catalytic activity">
    <reaction evidence="2">
        <text>oxidized coenzyme F420-(gamma-L-Glu)(n) + a quinol + H(+) = reduced coenzyme F420-(gamma-L-Glu)(n) + a quinone</text>
        <dbReference type="Rhea" id="RHEA:39663"/>
        <dbReference type="Rhea" id="RHEA-COMP:12939"/>
        <dbReference type="Rhea" id="RHEA-COMP:14378"/>
        <dbReference type="ChEBI" id="CHEBI:15378"/>
        <dbReference type="ChEBI" id="CHEBI:24646"/>
        <dbReference type="ChEBI" id="CHEBI:132124"/>
        <dbReference type="ChEBI" id="CHEBI:133980"/>
        <dbReference type="ChEBI" id="CHEBI:139511"/>
    </reaction>
</comment>
<dbReference type="GO" id="GO:0016491">
    <property type="term" value="F:oxidoreductase activity"/>
    <property type="evidence" value="ECO:0007669"/>
    <property type="project" value="InterPro"/>
</dbReference>
<evidence type="ECO:0000313" key="4">
    <source>
        <dbReference type="Proteomes" id="UP000572635"/>
    </source>
</evidence>
<dbReference type="GO" id="GO:0070967">
    <property type="term" value="F:coenzyme F420 binding"/>
    <property type="evidence" value="ECO:0007669"/>
    <property type="project" value="TreeGrafter"/>
</dbReference>
<dbReference type="AlphaFoldDB" id="A0A7W8VE61"/>